<evidence type="ECO:0000313" key="2">
    <source>
        <dbReference type="Proteomes" id="UP001732700"/>
    </source>
</evidence>
<keyword evidence="2" id="KW-1185">Reference proteome</keyword>
<organism evidence="1 2">
    <name type="scientific">Avena sativa</name>
    <name type="common">Oat</name>
    <dbReference type="NCBI Taxonomy" id="4498"/>
    <lineage>
        <taxon>Eukaryota</taxon>
        <taxon>Viridiplantae</taxon>
        <taxon>Streptophyta</taxon>
        <taxon>Embryophyta</taxon>
        <taxon>Tracheophyta</taxon>
        <taxon>Spermatophyta</taxon>
        <taxon>Magnoliopsida</taxon>
        <taxon>Liliopsida</taxon>
        <taxon>Poales</taxon>
        <taxon>Poaceae</taxon>
        <taxon>BOP clade</taxon>
        <taxon>Pooideae</taxon>
        <taxon>Poodae</taxon>
        <taxon>Poeae</taxon>
        <taxon>Poeae Chloroplast Group 1 (Aveneae type)</taxon>
        <taxon>Aveninae</taxon>
        <taxon>Avena</taxon>
    </lineage>
</organism>
<name>A0ACD5U0U3_AVESA</name>
<evidence type="ECO:0000313" key="1">
    <source>
        <dbReference type="EnsemblPlants" id="AVESA.00010b.r2.1DG0158040.1.CDS"/>
    </source>
</evidence>
<dbReference type="Proteomes" id="UP001732700">
    <property type="component" value="Chromosome 1D"/>
</dbReference>
<accession>A0ACD5U0U3</accession>
<proteinExistence type="predicted"/>
<reference evidence="1" key="1">
    <citation type="submission" date="2021-05" db="EMBL/GenBank/DDBJ databases">
        <authorList>
            <person name="Scholz U."/>
            <person name="Mascher M."/>
            <person name="Fiebig A."/>
        </authorList>
    </citation>
    <scope>NUCLEOTIDE SEQUENCE [LARGE SCALE GENOMIC DNA]</scope>
</reference>
<sequence length="663" mass="74097">MAGTAPTGADPGIPPTEAEAAAQRLRAILFFPALSAAHEDGLRALDLFHFVHLDLSVSGAPRPDLVAELIANYRCKSTGSDRGWSSVRGNTIEVSPRVLAKALCLPERAMHRSLAGVDPSVVASAAQEFAKVYILRKNLKDAVLTAVKEGKAHDIYWTGLICRQVKVEIKLLIANQSTSSSRVCYHGAHLQRLIWVQKPELFRLLPECTKYDATSQKFDLASERFAAASKNFGSASIMIDATSKKIDPASERFDAASKKLDAATKMMDEACQMIEATSNHLDAREKQLGEQEGKLDATAKKLCQQKGKLDATAEQLVEQEGKLDARAKQLDEEKCKLDVRAKQLDEEEGRLDTRAKQLDEEEGKLDARAKNLDEQDGKLDARAEKFGEQEGKLDARAENLGEQESKFEARAKLLGEQECKLNTRSKKIGEQGGEFDLRAKQLGEQECELDTRAKQLAEQECELDARAKQLGEQECKLDARTKQLGEQQGDMSLINTLITKERESNDELQCARKMLIEALQKFTNGRSHIVVKRMGELDPKAFANACRPSVPHEDAQFNSAVLCSKWQAKIANSKWHPFRIVTVDGKPTEILLEDDEKLRELKGEHGEEIYALVTKALIEINEYNPSGRYVVPELWNCKEDRKATLEEAVHFVVRQWQSHKRKR</sequence>
<reference evidence="1" key="2">
    <citation type="submission" date="2025-09" db="UniProtKB">
        <authorList>
            <consortium name="EnsemblPlants"/>
        </authorList>
    </citation>
    <scope>IDENTIFICATION</scope>
</reference>
<protein>
    <submittedName>
        <fullName evidence="1">Uncharacterized protein</fullName>
    </submittedName>
</protein>
<dbReference type="EnsemblPlants" id="AVESA.00010b.r2.1DG0158040.1">
    <property type="protein sequence ID" value="AVESA.00010b.r2.1DG0158040.1.CDS"/>
    <property type="gene ID" value="AVESA.00010b.r2.1DG0158040"/>
</dbReference>